<name>A0A9D4IS59_DREPO</name>
<evidence type="ECO:0000313" key="3">
    <source>
        <dbReference type="Proteomes" id="UP000828390"/>
    </source>
</evidence>
<reference evidence="2" key="2">
    <citation type="submission" date="2020-11" db="EMBL/GenBank/DDBJ databases">
        <authorList>
            <person name="McCartney M.A."/>
            <person name="Auch B."/>
            <person name="Kono T."/>
            <person name="Mallez S."/>
            <person name="Becker A."/>
            <person name="Gohl D.M."/>
            <person name="Silverstein K.A.T."/>
            <person name="Koren S."/>
            <person name="Bechman K.B."/>
            <person name="Herman A."/>
            <person name="Abrahante J.E."/>
            <person name="Garbe J."/>
        </authorList>
    </citation>
    <scope>NUCLEOTIDE SEQUENCE</scope>
    <source>
        <strain evidence="2">Duluth1</strain>
        <tissue evidence="2">Whole animal</tissue>
    </source>
</reference>
<evidence type="ECO:0000256" key="1">
    <source>
        <dbReference type="SAM" id="Phobius"/>
    </source>
</evidence>
<reference evidence="2" key="1">
    <citation type="journal article" date="2019" name="bioRxiv">
        <title>The Genome of the Zebra Mussel, Dreissena polymorpha: A Resource for Invasive Species Research.</title>
        <authorList>
            <person name="McCartney M.A."/>
            <person name="Auch B."/>
            <person name="Kono T."/>
            <person name="Mallez S."/>
            <person name="Zhang Y."/>
            <person name="Obille A."/>
            <person name="Becker A."/>
            <person name="Abrahante J.E."/>
            <person name="Garbe J."/>
            <person name="Badalamenti J.P."/>
            <person name="Herman A."/>
            <person name="Mangelson H."/>
            <person name="Liachko I."/>
            <person name="Sullivan S."/>
            <person name="Sone E.D."/>
            <person name="Koren S."/>
            <person name="Silverstein K.A.T."/>
            <person name="Beckman K.B."/>
            <person name="Gohl D.M."/>
        </authorList>
    </citation>
    <scope>NUCLEOTIDE SEQUENCE</scope>
    <source>
        <strain evidence="2">Duluth1</strain>
        <tissue evidence="2">Whole animal</tissue>
    </source>
</reference>
<feature type="transmembrane region" description="Helical" evidence="1">
    <location>
        <begin position="6"/>
        <end position="36"/>
    </location>
</feature>
<sequence>MSIRLYILMAFGGLVALVLLIVGIGFLVGYLVGFMVDKCSKDKYRPLANGVSIEEV</sequence>
<dbReference type="Proteomes" id="UP000828390">
    <property type="component" value="Unassembled WGS sequence"/>
</dbReference>
<organism evidence="2 3">
    <name type="scientific">Dreissena polymorpha</name>
    <name type="common">Zebra mussel</name>
    <name type="synonym">Mytilus polymorpha</name>
    <dbReference type="NCBI Taxonomy" id="45954"/>
    <lineage>
        <taxon>Eukaryota</taxon>
        <taxon>Metazoa</taxon>
        <taxon>Spiralia</taxon>
        <taxon>Lophotrochozoa</taxon>
        <taxon>Mollusca</taxon>
        <taxon>Bivalvia</taxon>
        <taxon>Autobranchia</taxon>
        <taxon>Heteroconchia</taxon>
        <taxon>Euheterodonta</taxon>
        <taxon>Imparidentia</taxon>
        <taxon>Neoheterodontei</taxon>
        <taxon>Myida</taxon>
        <taxon>Dreissenoidea</taxon>
        <taxon>Dreissenidae</taxon>
        <taxon>Dreissena</taxon>
    </lineage>
</organism>
<keyword evidence="1" id="KW-0472">Membrane</keyword>
<keyword evidence="1" id="KW-0812">Transmembrane</keyword>
<comment type="caution">
    <text evidence="2">The sequence shown here is derived from an EMBL/GenBank/DDBJ whole genome shotgun (WGS) entry which is preliminary data.</text>
</comment>
<protein>
    <submittedName>
        <fullName evidence="2">Uncharacterized protein</fullName>
    </submittedName>
</protein>
<gene>
    <name evidence="2" type="ORF">DPMN_162618</name>
</gene>
<accession>A0A9D4IS59</accession>
<dbReference type="AlphaFoldDB" id="A0A9D4IS59"/>
<evidence type="ECO:0000313" key="2">
    <source>
        <dbReference type="EMBL" id="KAH3784655.1"/>
    </source>
</evidence>
<keyword evidence="1" id="KW-1133">Transmembrane helix</keyword>
<dbReference type="EMBL" id="JAIWYP010000008">
    <property type="protein sequence ID" value="KAH3784655.1"/>
    <property type="molecule type" value="Genomic_DNA"/>
</dbReference>
<proteinExistence type="predicted"/>
<keyword evidence="3" id="KW-1185">Reference proteome</keyword>